<organism evidence="3">
    <name type="scientific">Gigaspora margarita</name>
    <dbReference type="NCBI Taxonomy" id="4874"/>
    <lineage>
        <taxon>Eukaryota</taxon>
        <taxon>Fungi</taxon>
        <taxon>Fungi incertae sedis</taxon>
        <taxon>Mucoromycota</taxon>
        <taxon>Glomeromycotina</taxon>
        <taxon>Glomeromycetes</taxon>
        <taxon>Diversisporales</taxon>
        <taxon>Gigasporaceae</taxon>
        <taxon>Gigaspora</taxon>
    </lineage>
</organism>
<reference evidence="3" key="1">
    <citation type="journal article" date="2019" name="New Phytol.">
        <title>A LysM effector subverts chitin-triggered immunity to facilitate arbuscular mycorrhizal symbiosis.</title>
        <authorList>
            <person name="Zeng T."/>
            <person name="Rodriguez-Moreno L."/>
            <person name="Mansurkhodzaev A."/>
            <person name="Wang P."/>
            <person name="van den Berg W."/>
            <person name="Gasciolli V."/>
            <person name="Cottaz S."/>
            <person name="Fort S."/>
            <person name="Thomma B.P.H.J."/>
            <person name="Bono J.J."/>
            <person name="Bisseling T."/>
            <person name="Limpens E."/>
        </authorList>
    </citation>
    <scope>NUCLEOTIDE SEQUENCE</scope>
    <source>
        <strain evidence="3">GmSLM</strain>
    </source>
</reference>
<dbReference type="CDD" id="cd00118">
    <property type="entry name" value="LysM"/>
    <property type="match status" value="1"/>
</dbReference>
<dbReference type="Gene3D" id="3.10.350.10">
    <property type="entry name" value="LysM domain"/>
    <property type="match status" value="1"/>
</dbReference>
<protein>
    <submittedName>
        <fullName evidence="3">Chitin-binding LysM effector</fullName>
    </submittedName>
</protein>
<feature type="domain" description="LysM" evidence="2">
    <location>
        <begin position="25"/>
        <end position="70"/>
    </location>
</feature>
<dbReference type="InterPro" id="IPR018392">
    <property type="entry name" value="LysM"/>
</dbReference>
<evidence type="ECO:0000313" key="3">
    <source>
        <dbReference type="EMBL" id="QFQ66287.1"/>
    </source>
</evidence>
<dbReference type="Pfam" id="PF01476">
    <property type="entry name" value="LysM"/>
    <property type="match status" value="1"/>
</dbReference>
<dbReference type="SMART" id="SM00257">
    <property type="entry name" value="LysM"/>
    <property type="match status" value="1"/>
</dbReference>
<accession>A0A5P8I3K5</accession>
<name>A0A5P8I3K5_GIGMA</name>
<evidence type="ECO:0000259" key="2">
    <source>
        <dbReference type="PROSITE" id="PS51782"/>
    </source>
</evidence>
<feature type="chain" id="PRO_5024354774" evidence="1">
    <location>
        <begin position="23"/>
        <end position="76"/>
    </location>
</feature>
<feature type="signal peptide" evidence="1">
    <location>
        <begin position="1"/>
        <end position="22"/>
    </location>
</feature>
<dbReference type="InterPro" id="IPR036779">
    <property type="entry name" value="LysM_dom_sf"/>
</dbReference>
<keyword evidence="1" id="KW-0732">Signal</keyword>
<dbReference type="EMBL" id="MN520644">
    <property type="protein sequence ID" value="QFQ66287.1"/>
    <property type="molecule type" value="mRNA"/>
</dbReference>
<proteinExistence type="evidence at transcript level"/>
<sequence>MRLCLFLLPLTIIFAFIAAVASINCCYTVNSGDSLYSIAINHGISLQEMKDANPCIKYPYTIYPNQKITLPNQPYC</sequence>
<dbReference type="PROSITE" id="PS51782">
    <property type="entry name" value="LYSM"/>
    <property type="match status" value="1"/>
</dbReference>
<evidence type="ECO:0000256" key="1">
    <source>
        <dbReference type="SAM" id="SignalP"/>
    </source>
</evidence>
<dbReference type="AlphaFoldDB" id="A0A5P8I3K5"/>
<dbReference type="SUPFAM" id="SSF54106">
    <property type="entry name" value="LysM domain"/>
    <property type="match status" value="1"/>
</dbReference>